<feature type="domain" description="PPM-type phosphatase" evidence="3">
    <location>
        <begin position="81"/>
        <end position="345"/>
    </location>
</feature>
<dbReference type="InterPro" id="IPR036457">
    <property type="entry name" value="PPM-type-like_dom_sf"/>
</dbReference>
<dbReference type="InterPro" id="IPR039123">
    <property type="entry name" value="PPTC7"/>
</dbReference>
<dbReference type="SMART" id="SM00332">
    <property type="entry name" value="PP2Cc"/>
    <property type="match status" value="1"/>
</dbReference>
<dbReference type="PANTHER" id="PTHR12320">
    <property type="entry name" value="PROTEIN PHOSPHATASE 2C"/>
    <property type="match status" value="1"/>
</dbReference>
<dbReference type="Pfam" id="PF07228">
    <property type="entry name" value="SpoIIE"/>
    <property type="match status" value="1"/>
</dbReference>
<comment type="cofactor">
    <cofactor evidence="2">
        <name>Mn(2+)</name>
        <dbReference type="ChEBI" id="CHEBI:29035"/>
    </cofactor>
</comment>
<keyword evidence="5" id="KW-1185">Reference proteome</keyword>
<evidence type="ECO:0000313" key="5">
    <source>
        <dbReference type="Proteomes" id="UP001158576"/>
    </source>
</evidence>
<dbReference type="SUPFAM" id="SSF81606">
    <property type="entry name" value="PP2C-like"/>
    <property type="match status" value="1"/>
</dbReference>
<dbReference type="Gene3D" id="3.60.40.10">
    <property type="entry name" value="PPM-type phosphatase domain"/>
    <property type="match status" value="1"/>
</dbReference>
<keyword evidence="2" id="KW-0904">Protein phosphatase</keyword>
<accession>A0ABN7RNV7</accession>
<proteinExistence type="inferred from homology"/>
<reference evidence="4 5" key="1">
    <citation type="submission" date="2021-04" db="EMBL/GenBank/DDBJ databases">
        <authorList>
            <person name="Bliznina A."/>
        </authorList>
    </citation>
    <scope>NUCLEOTIDE SEQUENCE [LARGE SCALE GENOMIC DNA]</scope>
</reference>
<evidence type="ECO:0000259" key="3">
    <source>
        <dbReference type="SMART" id="SM00332"/>
    </source>
</evidence>
<comment type="catalytic activity">
    <reaction evidence="2">
        <text>O-phospho-L-seryl-[protein] + H2O = L-seryl-[protein] + phosphate</text>
        <dbReference type="Rhea" id="RHEA:20629"/>
        <dbReference type="Rhea" id="RHEA-COMP:9863"/>
        <dbReference type="Rhea" id="RHEA-COMP:11604"/>
        <dbReference type="ChEBI" id="CHEBI:15377"/>
        <dbReference type="ChEBI" id="CHEBI:29999"/>
        <dbReference type="ChEBI" id="CHEBI:43474"/>
        <dbReference type="ChEBI" id="CHEBI:83421"/>
        <dbReference type="EC" id="3.1.3.16"/>
    </reaction>
</comment>
<sequence length="354" mass="39324">MSRKQSIALTRQFLVTRLFPNLNSPKEYDSNQQKDRKHTLTDVFKKTYAVFPNAIDFALVQDPLPPIIVKISQLNWAAAGFSKVSQNIRCTSGQSALATIQKFGEDACFALTNSRRKDYIGIADGVGGWRDRGFDPSVFSSSLMRICKDMANKKQEDPMRLIDDSYNKLLLLNKKKNFQIVGSSTVCILSFEQETGILTTANLGDSGYLIVRNGEIIDRSEKQTHKFNIPKQLAYAPPSLRFIADMPSDAHEKKFVTHPGDLIVTATDGLFDNVPDEVLLQELSYLPHADQIHTQDLERTAKCLASRAHKNALNKSYVSPFALAAKSAGFHYTGGKMDDVTVIVSVVSDLGTEV</sequence>
<dbReference type="PANTHER" id="PTHR12320:SF1">
    <property type="entry name" value="PROTEIN PHOSPHATASE PTC7 HOMOLOG"/>
    <property type="match status" value="1"/>
</dbReference>
<protein>
    <recommendedName>
        <fullName evidence="2">Protein phosphatase</fullName>
        <ecNumber evidence="2">3.1.3.16</ecNumber>
    </recommendedName>
</protein>
<keyword evidence="2" id="KW-0378">Hydrolase</keyword>
<keyword evidence="2" id="KW-0479">Metal-binding</keyword>
<comment type="cofactor">
    <cofactor evidence="2">
        <name>Mg(2+)</name>
        <dbReference type="ChEBI" id="CHEBI:18420"/>
    </cofactor>
</comment>
<dbReference type="EC" id="3.1.3.16" evidence="2"/>
<dbReference type="InterPro" id="IPR001932">
    <property type="entry name" value="PPM-type_phosphatase-like_dom"/>
</dbReference>
<organism evidence="4 5">
    <name type="scientific">Oikopleura dioica</name>
    <name type="common">Tunicate</name>
    <dbReference type="NCBI Taxonomy" id="34765"/>
    <lineage>
        <taxon>Eukaryota</taxon>
        <taxon>Metazoa</taxon>
        <taxon>Chordata</taxon>
        <taxon>Tunicata</taxon>
        <taxon>Appendicularia</taxon>
        <taxon>Copelata</taxon>
        <taxon>Oikopleuridae</taxon>
        <taxon>Oikopleura</taxon>
    </lineage>
</organism>
<name>A0ABN7RNV7_OIKDI</name>
<evidence type="ECO:0000256" key="1">
    <source>
        <dbReference type="ARBA" id="ARBA00006702"/>
    </source>
</evidence>
<keyword evidence="2" id="KW-0464">Manganese</keyword>
<gene>
    <name evidence="4" type="ORF">OKIOD_LOCUS1658</name>
</gene>
<keyword evidence="2" id="KW-0460">Magnesium</keyword>
<comment type="similarity">
    <text evidence="1 2">Belongs to the PP2C family.</text>
</comment>
<evidence type="ECO:0000313" key="4">
    <source>
        <dbReference type="EMBL" id="CAG5082342.1"/>
    </source>
</evidence>
<comment type="catalytic activity">
    <reaction evidence="2">
        <text>O-phospho-L-threonyl-[protein] + H2O = L-threonyl-[protein] + phosphate</text>
        <dbReference type="Rhea" id="RHEA:47004"/>
        <dbReference type="Rhea" id="RHEA-COMP:11060"/>
        <dbReference type="Rhea" id="RHEA-COMP:11605"/>
        <dbReference type="ChEBI" id="CHEBI:15377"/>
        <dbReference type="ChEBI" id="CHEBI:30013"/>
        <dbReference type="ChEBI" id="CHEBI:43474"/>
        <dbReference type="ChEBI" id="CHEBI:61977"/>
        <dbReference type="EC" id="3.1.3.16"/>
    </reaction>
</comment>
<evidence type="ECO:0000256" key="2">
    <source>
        <dbReference type="RuleBase" id="RU366020"/>
    </source>
</evidence>
<dbReference type="Proteomes" id="UP001158576">
    <property type="component" value="Chromosome PAR"/>
</dbReference>
<dbReference type="EMBL" id="OU015568">
    <property type="protein sequence ID" value="CAG5082342.1"/>
    <property type="molecule type" value="Genomic_DNA"/>
</dbReference>